<name>A0A928UWJ6_9SPHI</name>
<evidence type="ECO:0000256" key="2">
    <source>
        <dbReference type="ARBA" id="ARBA00022692"/>
    </source>
</evidence>
<feature type="transmembrane region" description="Helical" evidence="6">
    <location>
        <begin position="249"/>
        <end position="269"/>
    </location>
</feature>
<dbReference type="AlphaFoldDB" id="A0A928UWJ6"/>
<keyword evidence="3" id="KW-0201">Cytochrome c-type biogenesis</keyword>
<evidence type="ECO:0000256" key="3">
    <source>
        <dbReference type="ARBA" id="ARBA00022748"/>
    </source>
</evidence>
<feature type="transmembrane region" description="Helical" evidence="6">
    <location>
        <begin position="89"/>
        <end position="113"/>
    </location>
</feature>
<keyword evidence="10" id="KW-1185">Reference proteome</keyword>
<evidence type="ECO:0000256" key="7">
    <source>
        <dbReference type="SAM" id="SignalP"/>
    </source>
</evidence>
<dbReference type="InterPro" id="IPR003834">
    <property type="entry name" value="Cyt_c_assmbl_TM_dom"/>
</dbReference>
<feature type="transmembrane region" description="Helical" evidence="6">
    <location>
        <begin position="281"/>
        <end position="299"/>
    </location>
</feature>
<feature type="transmembrane region" description="Helical" evidence="6">
    <location>
        <begin position="319"/>
        <end position="336"/>
    </location>
</feature>
<proteinExistence type="predicted"/>
<keyword evidence="4 6" id="KW-1133">Transmembrane helix</keyword>
<dbReference type="EMBL" id="PRDK01000005">
    <property type="protein sequence ID" value="MBE8714007.1"/>
    <property type="molecule type" value="Genomic_DNA"/>
</dbReference>
<dbReference type="RefSeq" id="WP_196934151.1">
    <property type="nucleotide sequence ID" value="NZ_MU158697.1"/>
</dbReference>
<dbReference type="Gene3D" id="3.40.30.10">
    <property type="entry name" value="Glutaredoxin"/>
    <property type="match status" value="1"/>
</dbReference>
<feature type="domain" description="Cytochrome C biogenesis protein transmembrane" evidence="8">
    <location>
        <begin position="92"/>
        <end position="304"/>
    </location>
</feature>
<feature type="transmembrane region" description="Helical" evidence="6">
    <location>
        <begin position="134"/>
        <end position="156"/>
    </location>
</feature>
<protein>
    <recommendedName>
        <fullName evidence="8">Cytochrome C biogenesis protein transmembrane domain-containing protein</fullName>
    </recommendedName>
</protein>
<reference evidence="9" key="1">
    <citation type="submission" date="2018-02" db="EMBL/GenBank/DDBJ databases">
        <authorList>
            <person name="Vasarhelyi B.M."/>
            <person name="Deshmukh S."/>
            <person name="Balint B."/>
            <person name="Kukolya J."/>
        </authorList>
    </citation>
    <scope>NUCLEOTIDE SEQUENCE</scope>
    <source>
        <strain evidence="9">KB22</strain>
    </source>
</reference>
<comment type="caution">
    <text evidence="9">The sequence shown here is derived from an EMBL/GenBank/DDBJ whole genome shotgun (WGS) entry which is preliminary data.</text>
</comment>
<evidence type="ECO:0000313" key="9">
    <source>
        <dbReference type="EMBL" id="MBE8714007.1"/>
    </source>
</evidence>
<evidence type="ECO:0000256" key="6">
    <source>
        <dbReference type="SAM" id="Phobius"/>
    </source>
</evidence>
<dbReference type="PANTHER" id="PTHR32234">
    <property type="entry name" value="THIOL:DISULFIDE INTERCHANGE PROTEIN DSBD"/>
    <property type="match status" value="1"/>
</dbReference>
<evidence type="ECO:0000256" key="1">
    <source>
        <dbReference type="ARBA" id="ARBA00004141"/>
    </source>
</evidence>
<evidence type="ECO:0000256" key="4">
    <source>
        <dbReference type="ARBA" id="ARBA00022989"/>
    </source>
</evidence>
<feature type="transmembrane region" description="Helical" evidence="6">
    <location>
        <begin position="168"/>
        <end position="189"/>
    </location>
</feature>
<evidence type="ECO:0000256" key="5">
    <source>
        <dbReference type="ARBA" id="ARBA00023136"/>
    </source>
</evidence>
<dbReference type="Pfam" id="PF02683">
    <property type="entry name" value="DsbD_TM"/>
    <property type="match status" value="1"/>
</dbReference>
<keyword evidence="7" id="KW-0732">Signal</keyword>
<accession>A0A928UWJ6</accession>
<dbReference type="GO" id="GO:0045454">
    <property type="term" value="P:cell redox homeostasis"/>
    <property type="evidence" value="ECO:0007669"/>
    <property type="project" value="TreeGrafter"/>
</dbReference>
<feature type="transmembrane region" description="Helical" evidence="6">
    <location>
        <begin position="210"/>
        <end position="237"/>
    </location>
</feature>
<dbReference type="Proteomes" id="UP000616201">
    <property type="component" value="Unassembled WGS sequence"/>
</dbReference>
<comment type="subcellular location">
    <subcellularLocation>
        <location evidence="1">Membrane</location>
        <topology evidence="1">Multi-pass membrane protein</topology>
    </subcellularLocation>
</comment>
<dbReference type="Pfam" id="PF13899">
    <property type="entry name" value="Thioredoxin_7"/>
    <property type="match status" value="1"/>
</dbReference>
<feature type="signal peptide" evidence="7">
    <location>
        <begin position="1"/>
        <end position="22"/>
    </location>
</feature>
<dbReference type="PANTHER" id="PTHR32234:SF0">
    <property type="entry name" value="THIOL:DISULFIDE INTERCHANGE PROTEIN DSBD"/>
    <property type="match status" value="1"/>
</dbReference>
<feature type="chain" id="PRO_5036858420" description="Cytochrome C biogenesis protein transmembrane domain-containing protein" evidence="7">
    <location>
        <begin position="23"/>
        <end position="568"/>
    </location>
</feature>
<evidence type="ECO:0000313" key="10">
    <source>
        <dbReference type="Proteomes" id="UP000616201"/>
    </source>
</evidence>
<sequence>MKNYNRFILSFIFLFFSYTSFSAVQDTLVSYDDLEFTDGSSQENSEEISEVPDDLVFSDGTDTVSKDTASATETQKAVSVTDTEEKRSLWGIFIAGLLGGFAAFIMPCIFPMVPLTVSFFTKKSGSRAQAVSQALLYGLFIIVIYVALGMLISITFGSDALNALSTNGIFNFLFFLLLLVFAASFFGAFEITLPSSFVNKIDAKSDKGGFVGMFFMSFSLVLVSFSCTGPIIGTLLVEAASKGERLGPAIGMLGFSIALAIPFILFAMFPSMLKSLPKSGGWLNSVKVVLGFLELAFALKFLSNVDLAYHWNWLDREVFLSLWIVIFALLGVYLLGKIKFAHDSTVNFLSVPRLAFSVIVFSFVVYMVPGLWGAPLKSISAFLPPSATQDFDLTVGNFGSAAKHDPTAKDRKYYSIFHERGTPKGFEPYYDYDEALAAAKVANKPVLIDFTGWNCVNCRKMEANVWTDPKVANLLKTEFIMAELFVDDKTELAEDEKYKSEYSGKNIKTIGGKFSDFQASKFNSNSQPLYVIVDTDGNVLIKPKGADYDIDSYASYLQEGIDAFRAAN</sequence>
<dbReference type="GO" id="GO:0015035">
    <property type="term" value="F:protein-disulfide reductase activity"/>
    <property type="evidence" value="ECO:0007669"/>
    <property type="project" value="TreeGrafter"/>
</dbReference>
<dbReference type="SUPFAM" id="SSF52833">
    <property type="entry name" value="Thioredoxin-like"/>
    <property type="match status" value="1"/>
</dbReference>
<evidence type="ECO:0000259" key="8">
    <source>
        <dbReference type="Pfam" id="PF02683"/>
    </source>
</evidence>
<feature type="transmembrane region" description="Helical" evidence="6">
    <location>
        <begin position="348"/>
        <end position="372"/>
    </location>
</feature>
<keyword evidence="2 6" id="KW-0812">Transmembrane</keyword>
<dbReference type="GO" id="GO:0017004">
    <property type="term" value="P:cytochrome complex assembly"/>
    <property type="evidence" value="ECO:0007669"/>
    <property type="project" value="UniProtKB-KW"/>
</dbReference>
<gene>
    <name evidence="9" type="ORF">C4F49_09980</name>
</gene>
<dbReference type="GO" id="GO:0016020">
    <property type="term" value="C:membrane"/>
    <property type="evidence" value="ECO:0007669"/>
    <property type="project" value="UniProtKB-SubCell"/>
</dbReference>
<keyword evidence="5 6" id="KW-0472">Membrane</keyword>
<organism evidence="9 10">
    <name type="scientific">Sphingobacterium hungaricum</name>
    <dbReference type="NCBI Taxonomy" id="2082723"/>
    <lineage>
        <taxon>Bacteria</taxon>
        <taxon>Pseudomonadati</taxon>
        <taxon>Bacteroidota</taxon>
        <taxon>Sphingobacteriia</taxon>
        <taxon>Sphingobacteriales</taxon>
        <taxon>Sphingobacteriaceae</taxon>
        <taxon>Sphingobacterium</taxon>
    </lineage>
</organism>
<dbReference type="InterPro" id="IPR036249">
    <property type="entry name" value="Thioredoxin-like_sf"/>
</dbReference>